<dbReference type="Proteomes" id="UP000004679">
    <property type="component" value="Unassembled WGS sequence"/>
</dbReference>
<dbReference type="EMBL" id="GG657900">
    <property type="protein sequence ID" value="EEF79045.1"/>
    <property type="molecule type" value="Genomic_DNA"/>
</dbReference>
<dbReference type="EMBL" id="GG657907">
    <property type="protein sequence ID" value="EEF78411.1"/>
    <property type="molecule type" value="Genomic_DNA"/>
</dbReference>
<keyword evidence="13" id="KW-1185">Reference proteome</keyword>
<dbReference type="EMBL" id="GG657904">
    <property type="protein sequence ID" value="EEF78852.1"/>
    <property type="molecule type" value="Genomic_DNA"/>
</dbReference>
<dbReference type="AlphaFoldDB" id="C0N2I3"/>
<sequence length="89" mass="9739">MNKNLGNDIISKKVEDVRHCLAELARRGLTITDINIGEARKPTITIVGYNDSPGGLKGGTKTRIKTGLRRLETYATEVSGCQVQWKVVA</sequence>
<dbReference type="EMBL" id="GG657895">
    <property type="protein sequence ID" value="EEF80289.1"/>
    <property type="molecule type" value="Genomic_DNA"/>
</dbReference>
<evidence type="ECO:0000313" key="4">
    <source>
        <dbReference type="EMBL" id="EEF79045.1"/>
    </source>
</evidence>
<evidence type="ECO:0000313" key="1">
    <source>
        <dbReference type="EMBL" id="EEF78411.1"/>
    </source>
</evidence>
<evidence type="ECO:0000313" key="9">
    <source>
        <dbReference type="EMBL" id="EEF80410.1"/>
    </source>
</evidence>
<reference evidence="12 13" key="2">
    <citation type="journal article" date="2011" name="J. Bacteriol.">
        <title>Draft genome sequence of the chemolithoheterotrophic, halophilic methylotroph Methylophaga thiooxydans DMS010.</title>
        <authorList>
            <person name="Boden R."/>
            <person name="Ferriera S."/>
            <person name="Johnson J."/>
            <person name="Kelly D.P."/>
            <person name="Murrell J.C."/>
            <person name="Schafer H."/>
        </authorList>
    </citation>
    <scope>NUCLEOTIDE SEQUENCE [LARGE SCALE GENOMIC DNA]</scope>
    <source>
        <strain evidence="12 13">DMS010</strain>
    </source>
</reference>
<dbReference type="EMBL" id="GG657892">
    <property type="protein sequence ID" value="EEF80463.1"/>
    <property type="molecule type" value="Genomic_DNA"/>
</dbReference>
<dbReference type="EMBL" id="GG657888">
    <property type="protein sequence ID" value="EEF80809.1"/>
    <property type="molecule type" value="Genomic_DNA"/>
</dbReference>
<dbReference type="EMBL" id="GG657903">
    <property type="protein sequence ID" value="EEF78903.1"/>
    <property type="molecule type" value="Genomic_DNA"/>
</dbReference>
<dbReference type="EMBL" id="GG657893">
    <property type="protein sequence ID" value="EEF80410.1"/>
    <property type="molecule type" value="Genomic_DNA"/>
</dbReference>
<accession>C0N2I3</accession>
<evidence type="ECO:0000313" key="11">
    <source>
        <dbReference type="EMBL" id="EEF80809.1"/>
    </source>
</evidence>
<dbReference type="EMBL" id="GG657898">
    <property type="protein sequence ID" value="EEF79723.1"/>
    <property type="molecule type" value="Genomic_DNA"/>
</dbReference>
<evidence type="ECO:0000313" key="2">
    <source>
        <dbReference type="EMBL" id="EEF78852.1"/>
    </source>
</evidence>
<protein>
    <submittedName>
        <fullName evidence="12">Uncharacterized protein</fullName>
    </submittedName>
</protein>
<evidence type="ECO:0000313" key="13">
    <source>
        <dbReference type="Proteomes" id="UP000004679"/>
    </source>
</evidence>
<evidence type="ECO:0000313" key="7">
    <source>
        <dbReference type="EMBL" id="EEF80289.1"/>
    </source>
</evidence>
<evidence type="ECO:0000313" key="5">
    <source>
        <dbReference type="EMBL" id="EEF79723.1"/>
    </source>
</evidence>
<proteinExistence type="predicted"/>
<dbReference type="OrthoDB" id="9854716at2"/>
<name>C0N2I3_9GAMM</name>
<evidence type="ECO:0000313" key="10">
    <source>
        <dbReference type="EMBL" id="EEF80463.1"/>
    </source>
</evidence>
<reference evidence="12" key="1">
    <citation type="submission" date="2008-01" db="EMBL/GenBank/DDBJ databases">
        <authorList>
            <person name="Schaefer H."/>
            <person name="Ferriera S."/>
            <person name="Johnson J."/>
            <person name="Kravitz S."/>
            <person name="Beeson K."/>
            <person name="Sutton G."/>
            <person name="Rogers Y.-H."/>
            <person name="Friedman R."/>
            <person name="Frazier M."/>
            <person name="Venter J.C."/>
        </authorList>
    </citation>
    <scope>NUCLEOTIDE SEQUENCE</scope>
    <source>
        <strain evidence="12">DMS010</strain>
    </source>
</reference>
<dbReference type="HOGENOM" id="CLU_2494318_0_0_6"/>
<evidence type="ECO:0000313" key="8">
    <source>
        <dbReference type="EMBL" id="EEF80323.1"/>
    </source>
</evidence>
<dbReference type="EMBL" id="GG657896">
    <property type="protein sequence ID" value="EEF80133.1"/>
    <property type="molecule type" value="Genomic_DNA"/>
</dbReference>
<dbReference type="EMBL" id="GG657895">
    <property type="protein sequence ID" value="EEF80323.1"/>
    <property type="molecule type" value="Genomic_DNA"/>
</dbReference>
<evidence type="ECO:0000313" key="6">
    <source>
        <dbReference type="EMBL" id="EEF80133.1"/>
    </source>
</evidence>
<dbReference type="RefSeq" id="WP_008290127.1">
    <property type="nucleotide sequence ID" value="NZ_GG657884.1"/>
</dbReference>
<evidence type="ECO:0000313" key="3">
    <source>
        <dbReference type="EMBL" id="EEF78903.1"/>
    </source>
</evidence>
<dbReference type="EMBL" id="GG657884">
    <property type="protein sequence ID" value="EEF81016.1"/>
    <property type="molecule type" value="Genomic_DNA"/>
</dbReference>
<evidence type="ECO:0000313" key="12">
    <source>
        <dbReference type="EMBL" id="EEF81016.1"/>
    </source>
</evidence>
<organism evidence="12 13">
    <name type="scientific">Methylophaga thiooxydans DMS010</name>
    <dbReference type="NCBI Taxonomy" id="637616"/>
    <lineage>
        <taxon>Bacteria</taxon>
        <taxon>Pseudomonadati</taxon>
        <taxon>Pseudomonadota</taxon>
        <taxon>Gammaproteobacteria</taxon>
        <taxon>Thiotrichales</taxon>
        <taxon>Piscirickettsiaceae</taxon>
        <taxon>Methylophaga</taxon>
    </lineage>
</organism>
<gene>
    <name evidence="9" type="ORF">MDMS009_1023</name>
    <name evidence="7" type="ORF">MDMS009_1185</name>
    <name evidence="8" type="ORF">MDMS009_1219</name>
    <name evidence="6" type="ORF">MDMS009_1290</name>
    <name evidence="5" type="ORF">MDMS009_1661</name>
    <name evidence="4" type="ORF">MDMS009_2305</name>
    <name evidence="3" type="ORF">MDMS009_2420</name>
    <name evidence="2" type="ORF">MDMS009_2596</name>
    <name evidence="1" type="ORF">MDMS009_2955</name>
    <name evidence="12" type="ORF">MDMS009_336</name>
    <name evidence="11" type="ORF">MDMS009_536</name>
    <name evidence="10" type="ORF">MDMS009_788</name>
</gene>